<name>A0A4R2L549_9GAMM</name>
<accession>A0A4R2L549</accession>
<gene>
    <name evidence="2" type="ORF">EV688_102205</name>
</gene>
<dbReference type="InterPro" id="IPR005939">
    <property type="entry name" value="BLH_phosphatase-like"/>
</dbReference>
<evidence type="ECO:0000259" key="1">
    <source>
        <dbReference type="Pfam" id="PF04273"/>
    </source>
</evidence>
<dbReference type="Gene3D" id="3.90.190.10">
    <property type="entry name" value="Protein tyrosine phosphatase superfamily"/>
    <property type="match status" value="1"/>
</dbReference>
<dbReference type="InterPro" id="IPR029021">
    <property type="entry name" value="Prot-tyrosine_phosphatase-like"/>
</dbReference>
<dbReference type="RefSeq" id="WP_117314624.1">
    <property type="nucleotide sequence ID" value="NZ_QQSW01000001.1"/>
</dbReference>
<dbReference type="SUPFAM" id="SSF52799">
    <property type="entry name" value="(Phosphotyrosine protein) phosphatases II"/>
    <property type="match status" value="1"/>
</dbReference>
<sequence>MQIISLTDSVGVAGQVQPADMPAIAEAGYKVVINNRPDGEAPDQPRSEELAAAATAAGLEYHYYPLNAMNYPGDDTEAMAALFNDDSRPVFAFCRSGTRSSNLWISTRSADARDAAQRRASGLGFDISMSMQR</sequence>
<dbReference type="Proteomes" id="UP000294980">
    <property type="component" value="Unassembled WGS sequence"/>
</dbReference>
<dbReference type="Pfam" id="PF04273">
    <property type="entry name" value="BLH_phosphatase"/>
    <property type="match status" value="1"/>
</dbReference>
<dbReference type="EMBL" id="SLWX01000002">
    <property type="protein sequence ID" value="TCO77748.1"/>
    <property type="molecule type" value="Genomic_DNA"/>
</dbReference>
<dbReference type="GO" id="GO:0016787">
    <property type="term" value="F:hydrolase activity"/>
    <property type="evidence" value="ECO:0007669"/>
    <property type="project" value="InterPro"/>
</dbReference>
<organism evidence="2 3">
    <name type="scientific">Chromatocurvus halotolerans</name>
    <dbReference type="NCBI Taxonomy" id="1132028"/>
    <lineage>
        <taxon>Bacteria</taxon>
        <taxon>Pseudomonadati</taxon>
        <taxon>Pseudomonadota</taxon>
        <taxon>Gammaproteobacteria</taxon>
        <taxon>Cellvibrionales</taxon>
        <taxon>Halieaceae</taxon>
        <taxon>Chromatocurvus</taxon>
    </lineage>
</organism>
<reference evidence="2 3" key="1">
    <citation type="submission" date="2019-03" db="EMBL/GenBank/DDBJ databases">
        <title>Genomic Encyclopedia of Type Strains, Phase IV (KMG-IV): sequencing the most valuable type-strain genomes for metagenomic binning, comparative biology and taxonomic classification.</title>
        <authorList>
            <person name="Goeker M."/>
        </authorList>
    </citation>
    <scope>NUCLEOTIDE SEQUENCE [LARGE SCALE GENOMIC DNA]</scope>
    <source>
        <strain evidence="2 3">DSM 23344</strain>
    </source>
</reference>
<protein>
    <submittedName>
        <fullName evidence="2">Uncharacterized protein (TIGR01244 family)</fullName>
    </submittedName>
</protein>
<dbReference type="AlphaFoldDB" id="A0A4R2L549"/>
<dbReference type="NCBIfam" id="TIGR01244">
    <property type="entry name" value="TIGR01244 family sulfur transferase"/>
    <property type="match status" value="1"/>
</dbReference>
<keyword evidence="3" id="KW-1185">Reference proteome</keyword>
<comment type="caution">
    <text evidence="2">The sequence shown here is derived from an EMBL/GenBank/DDBJ whole genome shotgun (WGS) entry which is preliminary data.</text>
</comment>
<evidence type="ECO:0000313" key="3">
    <source>
        <dbReference type="Proteomes" id="UP000294980"/>
    </source>
</evidence>
<dbReference type="OrthoDB" id="9802771at2"/>
<evidence type="ECO:0000313" key="2">
    <source>
        <dbReference type="EMBL" id="TCO77748.1"/>
    </source>
</evidence>
<feature type="domain" description="Beta-lactamase hydrolase-like protein phosphatase-like" evidence="1">
    <location>
        <begin position="5"/>
        <end position="105"/>
    </location>
</feature>
<proteinExistence type="predicted"/>